<gene>
    <name evidence="2" type="ordered locus">Os05g0509675</name>
    <name evidence="2" type="ORF">OSNPB_050509675</name>
</gene>
<evidence type="ECO:0000313" key="2">
    <source>
        <dbReference type="EMBL" id="BAS94826.1"/>
    </source>
</evidence>
<accession>A0A0P0WP99</accession>
<organism evidence="2 3">
    <name type="scientific">Oryza sativa subsp. japonica</name>
    <name type="common">Rice</name>
    <dbReference type="NCBI Taxonomy" id="39947"/>
    <lineage>
        <taxon>Eukaryota</taxon>
        <taxon>Viridiplantae</taxon>
        <taxon>Streptophyta</taxon>
        <taxon>Embryophyta</taxon>
        <taxon>Tracheophyta</taxon>
        <taxon>Spermatophyta</taxon>
        <taxon>Magnoliopsida</taxon>
        <taxon>Liliopsida</taxon>
        <taxon>Poales</taxon>
        <taxon>Poaceae</taxon>
        <taxon>BOP clade</taxon>
        <taxon>Oryzoideae</taxon>
        <taxon>Oryzeae</taxon>
        <taxon>Oryzinae</taxon>
        <taxon>Oryza</taxon>
        <taxon>Oryza sativa</taxon>
    </lineage>
</organism>
<dbReference type="AlphaFoldDB" id="A0A0P0WP99"/>
<name>A0A0P0WP99_ORYSJ</name>
<reference evidence="2 3" key="3">
    <citation type="journal article" date="2013" name="Rice">
        <title>Improvement of the Oryza sativa Nipponbare reference genome using next generation sequence and optical map data.</title>
        <authorList>
            <person name="Kawahara Y."/>
            <person name="de la Bastide M."/>
            <person name="Hamilton J.P."/>
            <person name="Kanamori H."/>
            <person name="McCombie W.R."/>
            <person name="Ouyang S."/>
            <person name="Schwartz D.C."/>
            <person name="Tanaka T."/>
            <person name="Wu J."/>
            <person name="Zhou S."/>
            <person name="Childs K.L."/>
            <person name="Davidson R.M."/>
            <person name="Lin H."/>
            <person name="Quesada-Ocampo L."/>
            <person name="Vaillancourt B."/>
            <person name="Sakai H."/>
            <person name="Lee S.S."/>
            <person name="Kim J."/>
            <person name="Numa H."/>
            <person name="Itoh T."/>
            <person name="Buell C.R."/>
            <person name="Matsumoto T."/>
        </authorList>
    </citation>
    <scope>NUCLEOTIDE SEQUENCE [LARGE SCALE GENOMIC DNA]</scope>
    <source>
        <strain evidence="3">cv. Nipponbare</strain>
    </source>
</reference>
<feature type="compositionally biased region" description="Basic and acidic residues" evidence="1">
    <location>
        <begin position="53"/>
        <end position="62"/>
    </location>
</feature>
<sequence length="100" mass="10672">MHVVASLSPRHLRQRTSPARPPAAVPLWPRVARRGGGHGRIGMSMRGALGARPEGHGDDGGGGRRCTWLGQSDTTGLPLPSPLDRQHSRPWEEALLACAT</sequence>
<reference evidence="3" key="1">
    <citation type="journal article" date="2005" name="Nature">
        <title>The map-based sequence of the rice genome.</title>
        <authorList>
            <consortium name="International rice genome sequencing project (IRGSP)"/>
            <person name="Matsumoto T."/>
            <person name="Wu J."/>
            <person name="Kanamori H."/>
            <person name="Katayose Y."/>
            <person name="Fujisawa M."/>
            <person name="Namiki N."/>
            <person name="Mizuno H."/>
            <person name="Yamamoto K."/>
            <person name="Antonio B.A."/>
            <person name="Baba T."/>
            <person name="Sakata K."/>
            <person name="Nagamura Y."/>
            <person name="Aoki H."/>
            <person name="Arikawa K."/>
            <person name="Arita K."/>
            <person name="Bito T."/>
            <person name="Chiden Y."/>
            <person name="Fujitsuka N."/>
            <person name="Fukunaka R."/>
            <person name="Hamada M."/>
            <person name="Harada C."/>
            <person name="Hayashi A."/>
            <person name="Hijishita S."/>
            <person name="Honda M."/>
            <person name="Hosokawa S."/>
            <person name="Ichikawa Y."/>
            <person name="Idonuma A."/>
            <person name="Iijima M."/>
            <person name="Ikeda M."/>
            <person name="Ikeno M."/>
            <person name="Ito K."/>
            <person name="Ito S."/>
            <person name="Ito T."/>
            <person name="Ito Y."/>
            <person name="Ito Y."/>
            <person name="Iwabuchi A."/>
            <person name="Kamiya K."/>
            <person name="Karasawa W."/>
            <person name="Kurita K."/>
            <person name="Katagiri S."/>
            <person name="Kikuta A."/>
            <person name="Kobayashi H."/>
            <person name="Kobayashi N."/>
            <person name="Machita K."/>
            <person name="Maehara T."/>
            <person name="Masukawa M."/>
            <person name="Mizubayashi T."/>
            <person name="Mukai Y."/>
            <person name="Nagasaki H."/>
            <person name="Nagata Y."/>
            <person name="Naito S."/>
            <person name="Nakashima M."/>
            <person name="Nakama Y."/>
            <person name="Nakamichi Y."/>
            <person name="Nakamura M."/>
            <person name="Meguro A."/>
            <person name="Negishi M."/>
            <person name="Ohta I."/>
            <person name="Ohta T."/>
            <person name="Okamoto M."/>
            <person name="Ono N."/>
            <person name="Saji S."/>
            <person name="Sakaguchi M."/>
            <person name="Sakai K."/>
            <person name="Shibata M."/>
            <person name="Shimokawa T."/>
            <person name="Song J."/>
            <person name="Takazaki Y."/>
            <person name="Terasawa K."/>
            <person name="Tsugane M."/>
            <person name="Tsuji K."/>
            <person name="Ueda S."/>
            <person name="Waki K."/>
            <person name="Yamagata H."/>
            <person name="Yamamoto M."/>
            <person name="Yamamoto S."/>
            <person name="Yamane H."/>
            <person name="Yoshiki S."/>
            <person name="Yoshihara R."/>
            <person name="Yukawa K."/>
            <person name="Zhong H."/>
            <person name="Yano M."/>
            <person name="Yuan Q."/>
            <person name="Ouyang S."/>
            <person name="Liu J."/>
            <person name="Jones K.M."/>
            <person name="Gansberger K."/>
            <person name="Moffat K."/>
            <person name="Hill J."/>
            <person name="Bera J."/>
            <person name="Fadrosh D."/>
            <person name="Jin S."/>
            <person name="Johri S."/>
            <person name="Kim M."/>
            <person name="Overton L."/>
            <person name="Reardon M."/>
            <person name="Tsitrin T."/>
            <person name="Vuong H."/>
            <person name="Weaver B."/>
            <person name="Ciecko A."/>
            <person name="Tallon L."/>
            <person name="Jackson J."/>
            <person name="Pai G."/>
            <person name="Aken S.V."/>
            <person name="Utterback T."/>
            <person name="Reidmuller S."/>
            <person name="Feldblyum T."/>
            <person name="Hsiao J."/>
            <person name="Zismann V."/>
            <person name="Iobst S."/>
            <person name="de Vazeille A.R."/>
            <person name="Buell C.R."/>
            <person name="Ying K."/>
            <person name="Li Y."/>
            <person name="Lu T."/>
            <person name="Huang Y."/>
            <person name="Zhao Q."/>
            <person name="Feng Q."/>
            <person name="Zhang L."/>
            <person name="Zhu J."/>
            <person name="Weng Q."/>
            <person name="Mu J."/>
            <person name="Lu Y."/>
            <person name="Fan D."/>
            <person name="Liu Y."/>
            <person name="Guan J."/>
            <person name="Zhang Y."/>
            <person name="Yu S."/>
            <person name="Liu X."/>
            <person name="Zhang Y."/>
            <person name="Hong G."/>
            <person name="Han B."/>
            <person name="Choisne N."/>
            <person name="Demange N."/>
            <person name="Orjeda G."/>
            <person name="Samain S."/>
            <person name="Cattolico L."/>
            <person name="Pelletier E."/>
            <person name="Couloux A."/>
            <person name="Segurens B."/>
            <person name="Wincker P."/>
            <person name="D'Hont A."/>
            <person name="Scarpelli C."/>
            <person name="Weissenbach J."/>
            <person name="Salanoubat M."/>
            <person name="Quetier F."/>
            <person name="Yu Y."/>
            <person name="Kim H.R."/>
            <person name="Rambo T."/>
            <person name="Currie J."/>
            <person name="Collura K."/>
            <person name="Luo M."/>
            <person name="Yang T."/>
            <person name="Ammiraju J.S.S."/>
            <person name="Engler F."/>
            <person name="Soderlund C."/>
            <person name="Wing R.A."/>
            <person name="Palmer L.E."/>
            <person name="de la Bastide M."/>
            <person name="Spiegel L."/>
            <person name="Nascimento L."/>
            <person name="Zutavern T."/>
            <person name="O'Shaughnessy A."/>
            <person name="Dike S."/>
            <person name="Dedhia N."/>
            <person name="Preston R."/>
            <person name="Balija V."/>
            <person name="McCombie W.R."/>
            <person name="Chow T."/>
            <person name="Chen H."/>
            <person name="Chung M."/>
            <person name="Chen C."/>
            <person name="Shaw J."/>
            <person name="Wu H."/>
            <person name="Hsiao K."/>
            <person name="Chao Y."/>
            <person name="Chu M."/>
            <person name="Cheng C."/>
            <person name="Hour A."/>
            <person name="Lee P."/>
            <person name="Lin S."/>
            <person name="Lin Y."/>
            <person name="Liou J."/>
            <person name="Liu S."/>
            <person name="Hsing Y."/>
            <person name="Raghuvanshi S."/>
            <person name="Mohanty A."/>
            <person name="Bharti A.K."/>
            <person name="Gaur A."/>
            <person name="Gupta V."/>
            <person name="Kumar D."/>
            <person name="Ravi V."/>
            <person name="Vij S."/>
            <person name="Kapur A."/>
            <person name="Khurana P."/>
            <person name="Khurana P."/>
            <person name="Khurana J.P."/>
            <person name="Tyagi A.K."/>
            <person name="Gaikwad K."/>
            <person name="Singh A."/>
            <person name="Dalal V."/>
            <person name="Srivastava S."/>
            <person name="Dixit A."/>
            <person name="Pal A.K."/>
            <person name="Ghazi I.A."/>
            <person name="Yadav M."/>
            <person name="Pandit A."/>
            <person name="Bhargava A."/>
            <person name="Sureshbabu K."/>
            <person name="Batra K."/>
            <person name="Sharma T.R."/>
            <person name="Mohapatra T."/>
            <person name="Singh N.K."/>
            <person name="Messing J."/>
            <person name="Nelson A.B."/>
            <person name="Fuks G."/>
            <person name="Kavchok S."/>
            <person name="Keizer G."/>
            <person name="Linton E."/>
            <person name="Llaca V."/>
            <person name="Song R."/>
            <person name="Tanyolac B."/>
            <person name="Young S."/>
            <person name="Ho-Il K."/>
            <person name="Hahn J.H."/>
            <person name="Sangsakoo G."/>
            <person name="Vanavichit A."/>
            <person name="de Mattos Luiz.A.T."/>
            <person name="Zimmer P.D."/>
            <person name="Malone G."/>
            <person name="Dellagostin O."/>
            <person name="de Oliveira A.C."/>
            <person name="Bevan M."/>
            <person name="Bancroft I."/>
            <person name="Minx P."/>
            <person name="Cordum H."/>
            <person name="Wilson R."/>
            <person name="Cheng Z."/>
            <person name="Jin W."/>
            <person name="Jiang J."/>
            <person name="Leong S.A."/>
            <person name="Iwama H."/>
            <person name="Gojobori T."/>
            <person name="Itoh T."/>
            <person name="Niimura Y."/>
            <person name="Fujii Y."/>
            <person name="Habara T."/>
            <person name="Sakai H."/>
            <person name="Sato Y."/>
            <person name="Wilson G."/>
            <person name="Kumar K."/>
            <person name="McCouch S."/>
            <person name="Juretic N."/>
            <person name="Hoen D."/>
            <person name="Wright S."/>
            <person name="Bruskiewich R."/>
            <person name="Bureau T."/>
            <person name="Miyao A."/>
            <person name="Hirochika H."/>
            <person name="Nishikawa T."/>
            <person name="Kadowaki K."/>
            <person name="Sugiura M."/>
            <person name="Burr B."/>
            <person name="Sasaki T."/>
        </authorList>
    </citation>
    <scope>NUCLEOTIDE SEQUENCE [LARGE SCALE GENOMIC DNA]</scope>
    <source>
        <strain evidence="3">cv. Nipponbare</strain>
    </source>
</reference>
<feature type="region of interest" description="Disordered" evidence="1">
    <location>
        <begin position="1"/>
        <end position="90"/>
    </location>
</feature>
<dbReference type="EMBL" id="AP014961">
    <property type="protein sequence ID" value="BAS94826.1"/>
    <property type="molecule type" value="Genomic_DNA"/>
</dbReference>
<keyword evidence="3" id="KW-1185">Reference proteome</keyword>
<dbReference type="InParanoid" id="A0A0P0WP99"/>
<protein>
    <submittedName>
        <fullName evidence="2">Os05g0509675 protein</fullName>
    </submittedName>
</protein>
<dbReference type="PaxDb" id="39947-A0A0P0WP99"/>
<proteinExistence type="predicted"/>
<evidence type="ECO:0000256" key="1">
    <source>
        <dbReference type="SAM" id="MobiDB-lite"/>
    </source>
</evidence>
<reference evidence="2 3" key="2">
    <citation type="journal article" date="2013" name="Plant Cell Physiol.">
        <title>Rice Annotation Project Database (RAP-DB): an integrative and interactive database for rice genomics.</title>
        <authorList>
            <person name="Sakai H."/>
            <person name="Lee S.S."/>
            <person name="Tanaka T."/>
            <person name="Numa H."/>
            <person name="Kim J."/>
            <person name="Kawahara Y."/>
            <person name="Wakimoto H."/>
            <person name="Yang C.C."/>
            <person name="Iwamoto M."/>
            <person name="Abe T."/>
            <person name="Yamada Y."/>
            <person name="Muto A."/>
            <person name="Inokuchi H."/>
            <person name="Ikemura T."/>
            <person name="Matsumoto T."/>
            <person name="Sasaki T."/>
            <person name="Itoh T."/>
        </authorList>
    </citation>
    <scope>NUCLEOTIDE SEQUENCE [LARGE SCALE GENOMIC DNA]</scope>
    <source>
        <strain evidence="3">cv. Nipponbare</strain>
    </source>
</reference>
<evidence type="ECO:0000313" key="3">
    <source>
        <dbReference type="Proteomes" id="UP000059680"/>
    </source>
</evidence>
<dbReference type="Proteomes" id="UP000059680">
    <property type="component" value="Chromosome 5"/>
</dbReference>